<protein>
    <recommendedName>
        <fullName evidence="4">Integral membrane protein</fullName>
    </recommendedName>
</protein>
<keyword evidence="3" id="KW-1185">Reference proteome</keyword>
<feature type="transmembrane region" description="Helical" evidence="1">
    <location>
        <begin position="82"/>
        <end position="101"/>
    </location>
</feature>
<evidence type="ECO:0000256" key="1">
    <source>
        <dbReference type="SAM" id="Phobius"/>
    </source>
</evidence>
<keyword evidence="1" id="KW-0472">Membrane</keyword>
<evidence type="ECO:0008006" key="4">
    <source>
        <dbReference type="Google" id="ProtNLM"/>
    </source>
</evidence>
<evidence type="ECO:0000313" key="2">
    <source>
        <dbReference type="EMBL" id="MFJ6039410.1"/>
    </source>
</evidence>
<proteinExistence type="predicted"/>
<gene>
    <name evidence="2" type="ORF">ACIQFM_24510</name>
</gene>
<dbReference type="RefSeq" id="WP_031184921.1">
    <property type="nucleotide sequence ID" value="NZ_JBEOTR010000022.1"/>
</dbReference>
<keyword evidence="1" id="KW-1133">Transmembrane helix</keyword>
<feature type="transmembrane region" description="Helical" evidence="1">
    <location>
        <begin position="21"/>
        <end position="41"/>
    </location>
</feature>
<keyword evidence="1" id="KW-0812">Transmembrane</keyword>
<evidence type="ECO:0000313" key="3">
    <source>
        <dbReference type="Proteomes" id="UP001617907"/>
    </source>
</evidence>
<dbReference type="EMBL" id="JBIVPC010000013">
    <property type="protein sequence ID" value="MFJ6039410.1"/>
    <property type="molecule type" value="Genomic_DNA"/>
</dbReference>
<feature type="transmembrane region" description="Helical" evidence="1">
    <location>
        <begin position="56"/>
        <end position="75"/>
    </location>
</feature>
<organism evidence="2 3">
    <name type="scientific">Streptomyces ardesiacus</name>
    <dbReference type="NCBI Taxonomy" id="285564"/>
    <lineage>
        <taxon>Bacteria</taxon>
        <taxon>Bacillati</taxon>
        <taxon>Actinomycetota</taxon>
        <taxon>Actinomycetes</taxon>
        <taxon>Kitasatosporales</taxon>
        <taxon>Streptomycetaceae</taxon>
        <taxon>Streptomyces</taxon>
    </lineage>
</organism>
<feature type="transmembrane region" description="Helical" evidence="1">
    <location>
        <begin position="121"/>
        <end position="141"/>
    </location>
</feature>
<name>A0ABW8HFB0_9ACTN</name>
<dbReference type="Proteomes" id="UP001617907">
    <property type="component" value="Unassembled WGS sequence"/>
</dbReference>
<reference evidence="2 3" key="1">
    <citation type="submission" date="2024-10" db="EMBL/GenBank/DDBJ databases">
        <title>The Natural Products Discovery Center: Release of the First 8490 Sequenced Strains for Exploring Actinobacteria Biosynthetic Diversity.</title>
        <authorList>
            <person name="Kalkreuter E."/>
            <person name="Kautsar S.A."/>
            <person name="Yang D."/>
            <person name="Bader C.D."/>
            <person name="Teijaro C.N."/>
            <person name="Fluegel L."/>
            <person name="Davis C.M."/>
            <person name="Simpson J.R."/>
            <person name="Lauterbach L."/>
            <person name="Steele A.D."/>
            <person name="Gui C."/>
            <person name="Meng S."/>
            <person name="Li G."/>
            <person name="Viehrig K."/>
            <person name="Ye F."/>
            <person name="Su P."/>
            <person name="Kiefer A.F."/>
            <person name="Nichols A."/>
            <person name="Cepeda A.J."/>
            <person name="Yan W."/>
            <person name="Fan B."/>
            <person name="Jiang Y."/>
            <person name="Adhikari A."/>
            <person name="Zheng C.-J."/>
            <person name="Schuster L."/>
            <person name="Cowan T.M."/>
            <person name="Smanski M.J."/>
            <person name="Chevrette M.G."/>
            <person name="De Carvalho L.P.S."/>
            <person name="Shen B."/>
        </authorList>
    </citation>
    <scope>NUCLEOTIDE SEQUENCE [LARGE SCALE GENOMIC DNA]</scope>
    <source>
        <strain evidence="2 3">NPDC093086</strain>
    </source>
</reference>
<accession>A0ABW8HFB0</accession>
<comment type="caution">
    <text evidence="2">The sequence shown here is derived from an EMBL/GenBank/DDBJ whole genome shotgun (WGS) entry which is preliminary data.</text>
</comment>
<sequence>MSSQPTPAPARRGGAGQVVRGAVRVLAAAGLAVDAYLHAYLADRYDAIASSVSQGTLFRLEAALAALAAVLVLFWRRLPGDLFAALVAAGGLALLLVYRYVNVGELGPIPDMYEPTWYGEKKATVVAEAVASLALLYLLLFRPRGGRRH</sequence>